<feature type="signal peptide" evidence="2">
    <location>
        <begin position="1"/>
        <end position="26"/>
    </location>
</feature>
<dbReference type="Proteomes" id="UP000829685">
    <property type="component" value="Unassembled WGS sequence"/>
</dbReference>
<gene>
    <name evidence="4" type="ORF">JX265_005685</name>
</gene>
<keyword evidence="5" id="KW-1185">Reference proteome</keyword>
<feature type="chain" id="PRO_5040427831" description="Apple domain-containing protein" evidence="2">
    <location>
        <begin position="27"/>
        <end position="325"/>
    </location>
</feature>
<reference evidence="4" key="1">
    <citation type="submission" date="2021-03" db="EMBL/GenBank/DDBJ databases">
        <title>Revisited historic fungal species revealed as producer of novel bioactive compounds through whole genome sequencing and comparative genomics.</title>
        <authorList>
            <person name="Vignolle G.A."/>
            <person name="Hochenegger N."/>
            <person name="Mach R.L."/>
            <person name="Mach-Aigner A.R."/>
            <person name="Javad Rahimi M."/>
            <person name="Salim K.A."/>
            <person name="Chan C.M."/>
            <person name="Lim L.B.L."/>
            <person name="Cai F."/>
            <person name="Druzhinina I.S."/>
            <person name="U'Ren J.M."/>
            <person name="Derntl C."/>
        </authorList>
    </citation>
    <scope>NUCLEOTIDE SEQUENCE</scope>
    <source>
        <strain evidence="4">TUCIM 5799</strain>
    </source>
</reference>
<dbReference type="OrthoDB" id="4388755at2759"/>
<evidence type="ECO:0000313" key="4">
    <source>
        <dbReference type="EMBL" id="KAI1871699.1"/>
    </source>
</evidence>
<dbReference type="EMBL" id="JAFIMR010000012">
    <property type="protein sequence ID" value="KAI1871699.1"/>
    <property type="molecule type" value="Genomic_DNA"/>
</dbReference>
<evidence type="ECO:0000259" key="3">
    <source>
        <dbReference type="Pfam" id="PF00024"/>
    </source>
</evidence>
<comment type="caution">
    <text evidence="4">The sequence shown here is derived from an EMBL/GenBank/DDBJ whole genome shotgun (WGS) entry which is preliminary data.</text>
</comment>
<feature type="domain" description="Apple" evidence="3">
    <location>
        <begin position="249"/>
        <end position="288"/>
    </location>
</feature>
<dbReference type="Gene3D" id="3.50.4.10">
    <property type="entry name" value="Hepatocyte Growth Factor"/>
    <property type="match status" value="1"/>
</dbReference>
<evidence type="ECO:0000256" key="2">
    <source>
        <dbReference type="SAM" id="SignalP"/>
    </source>
</evidence>
<evidence type="ECO:0000256" key="1">
    <source>
        <dbReference type="SAM" id="MobiDB-lite"/>
    </source>
</evidence>
<organism evidence="4 5">
    <name type="scientific">Neoarthrinium moseri</name>
    <dbReference type="NCBI Taxonomy" id="1658444"/>
    <lineage>
        <taxon>Eukaryota</taxon>
        <taxon>Fungi</taxon>
        <taxon>Dikarya</taxon>
        <taxon>Ascomycota</taxon>
        <taxon>Pezizomycotina</taxon>
        <taxon>Sordariomycetes</taxon>
        <taxon>Xylariomycetidae</taxon>
        <taxon>Amphisphaeriales</taxon>
        <taxon>Apiosporaceae</taxon>
        <taxon>Neoarthrinium</taxon>
    </lineage>
</organism>
<protein>
    <recommendedName>
        <fullName evidence="3">Apple domain-containing protein</fullName>
    </recommendedName>
</protein>
<keyword evidence="2" id="KW-0732">Signal</keyword>
<feature type="compositionally biased region" description="Basic and acidic residues" evidence="1">
    <location>
        <begin position="68"/>
        <end position="80"/>
    </location>
</feature>
<dbReference type="AlphaFoldDB" id="A0A9P9WN65"/>
<evidence type="ECO:0000313" key="5">
    <source>
        <dbReference type="Proteomes" id="UP000829685"/>
    </source>
</evidence>
<sequence length="325" mass="35273">MLQSTIATAILGYLQLAAVDAQAAKGRPPRYIYCQSADYNWGTKNCVRFREYIPLVPNPNVNTWFPLEERKKDPQPDPQERTPASCPASPKLIVESVAEAGSYTTDSKCPQDDNKIFISSGGTYMRTRCNAHVEAKAPFATLALSTLSECFNHCSETEGCNSVSWEGGRPTWACRLYSEGEEAAKPCLNKLHDMAFIMEPPTIEAADDPMILCSTECPYANGQTWDSPSGVKFHMDCCKRHGVKAFAKEKLPSLKACMAACATAPACQSVDWQQDSGMCYFGKHSGEPTISVSGWSSAHAVGCAGACKKDGCGCSGDKNDTKDEL</sequence>
<dbReference type="Pfam" id="PF00024">
    <property type="entry name" value="PAN_1"/>
    <property type="match status" value="1"/>
</dbReference>
<accession>A0A9P9WN65</accession>
<dbReference type="InterPro" id="IPR003609">
    <property type="entry name" value="Pan_app"/>
</dbReference>
<proteinExistence type="predicted"/>
<name>A0A9P9WN65_9PEZI</name>
<feature type="region of interest" description="Disordered" evidence="1">
    <location>
        <begin position="68"/>
        <end position="87"/>
    </location>
</feature>